<dbReference type="GO" id="GO:0004553">
    <property type="term" value="F:hydrolase activity, hydrolyzing O-glycosyl compounds"/>
    <property type="evidence" value="ECO:0007669"/>
    <property type="project" value="InterPro"/>
</dbReference>
<dbReference type="PROSITE" id="PS50948">
    <property type="entry name" value="PAN"/>
    <property type="match status" value="1"/>
</dbReference>
<evidence type="ECO:0000256" key="2">
    <source>
        <dbReference type="ARBA" id="ARBA00022737"/>
    </source>
</evidence>
<dbReference type="Proteomes" id="UP000019132">
    <property type="component" value="Unassembled WGS sequence"/>
</dbReference>
<dbReference type="InterPro" id="IPR000177">
    <property type="entry name" value="Apple"/>
</dbReference>
<evidence type="ECO:0000313" key="6">
    <source>
        <dbReference type="EnsemblProtists" id="PYU1_T005072"/>
    </source>
</evidence>
<keyword evidence="3" id="KW-1015">Disulfide bond</keyword>
<dbReference type="InParanoid" id="K3WJD0"/>
<dbReference type="PANTHER" id="PTHR34876">
    <property type="match status" value="1"/>
</dbReference>
<reference evidence="7" key="1">
    <citation type="journal article" date="2010" name="Genome Biol.">
        <title>Genome sequence of the necrotrophic plant pathogen Pythium ultimum reveals original pathogenicity mechanisms and effector repertoire.</title>
        <authorList>
            <person name="Levesque C.A."/>
            <person name="Brouwer H."/>
            <person name="Cano L."/>
            <person name="Hamilton J.P."/>
            <person name="Holt C."/>
            <person name="Huitema E."/>
            <person name="Raffaele S."/>
            <person name="Robideau G.P."/>
            <person name="Thines M."/>
            <person name="Win J."/>
            <person name="Zerillo M.M."/>
            <person name="Beakes G.W."/>
            <person name="Boore J.L."/>
            <person name="Busam D."/>
            <person name="Dumas B."/>
            <person name="Ferriera S."/>
            <person name="Fuerstenberg S.I."/>
            <person name="Gachon C.M."/>
            <person name="Gaulin E."/>
            <person name="Govers F."/>
            <person name="Grenville-Briggs L."/>
            <person name="Horner N."/>
            <person name="Hostetler J."/>
            <person name="Jiang R.H."/>
            <person name="Johnson J."/>
            <person name="Krajaejun T."/>
            <person name="Lin H."/>
            <person name="Meijer H.J."/>
            <person name="Moore B."/>
            <person name="Morris P."/>
            <person name="Phuntmart V."/>
            <person name="Puiu D."/>
            <person name="Shetty J."/>
            <person name="Stajich J.E."/>
            <person name="Tripathy S."/>
            <person name="Wawra S."/>
            <person name="van West P."/>
            <person name="Whitty B.R."/>
            <person name="Coutinho P.M."/>
            <person name="Henrissat B."/>
            <person name="Martin F."/>
            <person name="Thomas P.D."/>
            <person name="Tyler B.M."/>
            <person name="De Vries R.P."/>
            <person name="Kamoun S."/>
            <person name="Yandell M."/>
            <person name="Tisserat N."/>
            <person name="Buell C.R."/>
        </authorList>
    </citation>
    <scope>NUCLEOTIDE SEQUENCE</scope>
    <source>
        <strain evidence="7">DAOM:BR144</strain>
    </source>
</reference>
<feature type="domain" description="Apple" evidence="5">
    <location>
        <begin position="482"/>
        <end position="554"/>
    </location>
</feature>
<dbReference type="InterPro" id="IPR003609">
    <property type="entry name" value="Pan_app"/>
</dbReference>
<dbReference type="GO" id="GO:0006508">
    <property type="term" value="P:proteolysis"/>
    <property type="evidence" value="ECO:0007669"/>
    <property type="project" value="InterPro"/>
</dbReference>
<feature type="chain" id="PRO_5025567481" description="Apple domain-containing protein" evidence="4">
    <location>
        <begin position="27"/>
        <end position="554"/>
    </location>
</feature>
<dbReference type="Gene3D" id="3.50.4.10">
    <property type="entry name" value="Hepatocyte Growth Factor"/>
    <property type="match status" value="2"/>
</dbReference>
<name>K3WJD0_GLOUD</name>
<evidence type="ECO:0000259" key="5">
    <source>
        <dbReference type="PROSITE" id="PS50948"/>
    </source>
</evidence>
<dbReference type="Gene3D" id="3.20.20.40">
    <property type="entry name" value="1, 4-beta cellobiohydrolase"/>
    <property type="match status" value="1"/>
</dbReference>
<dbReference type="GO" id="GO:0030245">
    <property type="term" value="P:cellulose catabolic process"/>
    <property type="evidence" value="ECO:0007669"/>
    <property type="project" value="InterPro"/>
</dbReference>
<dbReference type="Pfam" id="PF01341">
    <property type="entry name" value="Glyco_hydro_6"/>
    <property type="match status" value="1"/>
</dbReference>
<evidence type="ECO:0000313" key="7">
    <source>
        <dbReference type="Proteomes" id="UP000019132"/>
    </source>
</evidence>
<dbReference type="STRING" id="431595.K3WJD0"/>
<dbReference type="PRINTS" id="PR00733">
    <property type="entry name" value="GLHYDRLASE6"/>
</dbReference>
<organism evidence="6 7">
    <name type="scientific">Globisporangium ultimum (strain ATCC 200006 / CBS 805.95 / DAOM BR144)</name>
    <name type="common">Pythium ultimum</name>
    <dbReference type="NCBI Taxonomy" id="431595"/>
    <lineage>
        <taxon>Eukaryota</taxon>
        <taxon>Sar</taxon>
        <taxon>Stramenopiles</taxon>
        <taxon>Oomycota</taxon>
        <taxon>Peronosporomycetes</taxon>
        <taxon>Pythiales</taxon>
        <taxon>Pythiaceae</taxon>
        <taxon>Globisporangium</taxon>
    </lineage>
</organism>
<proteinExistence type="predicted"/>
<accession>K3WJD0</accession>
<dbReference type="PANTHER" id="PTHR34876:SF4">
    <property type="entry name" value="1,4-BETA-D-GLUCAN CELLOBIOHYDROLASE C-RELATED"/>
    <property type="match status" value="1"/>
</dbReference>
<protein>
    <recommendedName>
        <fullName evidence="5">Apple domain-containing protein</fullName>
    </recommendedName>
</protein>
<dbReference type="VEuPathDB" id="FungiDB:PYU1_G005061"/>
<dbReference type="EnsemblProtists" id="PYU1_T005072">
    <property type="protein sequence ID" value="PYU1_T005072"/>
    <property type="gene ID" value="PYU1_G005061"/>
</dbReference>
<sequence length="554" mass="59073">MFGSLRRILAVIAIGVAYIASSNVRADELCSITPSTYATTKDAYPTMRSALSEMEKHSIATWYTDRGGDYATTARALVASCPESSRLSVVVYGLPNKDCAAGYSSGGSVKNAADYERFVTTLTSIVGNRKILYVLEPDAIGLLSGGGCGEQAGYRENLKTAIRVLSSNPNAEIYLDVGYWTLQSTAGAVAGVVKTLVGAGRVKGIALNTSNYRSNAEISSLCWNFQSAMGSNDYHCIVDTSRNFVASSSSEWCNVKTAGIGAPPTSNTGYWNLDYFMWIKVPGESDGKCNDGTHNSDAMVGPDAGAFFAEHFKMMWNQGYFVNKLGFSKIGAADSGGSSPCAASDYCQPWNPGFYQCRAEPLRCGTQQVGVDFYGDDLTTQYGLFPEQCCDKCADTEGCKAYTFVNYNSDGKTACYLKKGTGAKRYVEGVVSAEVIIPKIACSTPLGASCGNSQGTQCCPTGSYCQPWNSGYYQCIQKPAKCSLQLTNTDFYGNDMGTAYGLSPAACCDKCTQTTGCKAYTFVNSNSDGKTVCYLKSSTVGKRTSVGMISGVVS</sequence>
<evidence type="ECO:0000256" key="4">
    <source>
        <dbReference type="SAM" id="SignalP"/>
    </source>
</evidence>
<dbReference type="SMART" id="SM00223">
    <property type="entry name" value="APPLE"/>
    <property type="match status" value="2"/>
</dbReference>
<keyword evidence="7" id="KW-1185">Reference proteome</keyword>
<dbReference type="AlphaFoldDB" id="K3WJD0"/>
<dbReference type="GO" id="GO:0005576">
    <property type="term" value="C:extracellular region"/>
    <property type="evidence" value="ECO:0007669"/>
    <property type="project" value="InterPro"/>
</dbReference>
<dbReference type="GO" id="GO:0030248">
    <property type="term" value="F:cellulose binding"/>
    <property type="evidence" value="ECO:0007669"/>
    <property type="project" value="InterPro"/>
</dbReference>
<dbReference type="CDD" id="cd01100">
    <property type="entry name" value="APPLE_Factor_XI_like"/>
    <property type="match status" value="2"/>
</dbReference>
<evidence type="ECO:0000256" key="1">
    <source>
        <dbReference type="ARBA" id="ARBA00022729"/>
    </source>
</evidence>
<dbReference type="EMBL" id="GL376564">
    <property type="status" value="NOT_ANNOTATED_CDS"/>
    <property type="molecule type" value="Genomic_DNA"/>
</dbReference>
<feature type="signal peptide" evidence="4">
    <location>
        <begin position="1"/>
        <end position="26"/>
    </location>
</feature>
<dbReference type="SUPFAM" id="SSF51989">
    <property type="entry name" value="Glycosyl hydrolases family 6, cellulases"/>
    <property type="match status" value="1"/>
</dbReference>
<dbReference type="InterPro" id="IPR016288">
    <property type="entry name" value="Beta_cellobiohydrolase"/>
</dbReference>
<reference evidence="6" key="3">
    <citation type="submission" date="2015-02" db="UniProtKB">
        <authorList>
            <consortium name="EnsemblProtists"/>
        </authorList>
    </citation>
    <scope>IDENTIFICATION</scope>
    <source>
        <strain evidence="6">DAOM BR144</strain>
    </source>
</reference>
<dbReference type="InterPro" id="IPR000254">
    <property type="entry name" value="CBD"/>
</dbReference>
<keyword evidence="1 4" id="KW-0732">Signal</keyword>
<reference evidence="7" key="2">
    <citation type="submission" date="2010-04" db="EMBL/GenBank/DDBJ databases">
        <authorList>
            <person name="Buell R."/>
            <person name="Hamilton J."/>
            <person name="Hostetler J."/>
        </authorList>
    </citation>
    <scope>NUCLEOTIDE SEQUENCE [LARGE SCALE GENOMIC DNA]</scope>
    <source>
        <strain evidence="7">DAOM:BR144</strain>
    </source>
</reference>
<dbReference type="HOGENOM" id="CLU_492198_0_0_1"/>
<dbReference type="eggNOG" id="ENOG502QWHE">
    <property type="taxonomic scope" value="Eukaryota"/>
</dbReference>
<dbReference type="InterPro" id="IPR036434">
    <property type="entry name" value="Beta_cellobiohydrolase_sf"/>
</dbReference>
<dbReference type="OMA" id="CATKANW"/>
<keyword evidence="2" id="KW-0677">Repeat</keyword>
<dbReference type="SMART" id="SM00236">
    <property type="entry name" value="fCBD"/>
    <property type="match status" value="2"/>
</dbReference>
<dbReference type="Pfam" id="PF14295">
    <property type="entry name" value="PAN_4"/>
    <property type="match status" value="2"/>
</dbReference>
<evidence type="ECO:0000256" key="3">
    <source>
        <dbReference type="ARBA" id="ARBA00023157"/>
    </source>
</evidence>